<evidence type="ECO:0000256" key="6">
    <source>
        <dbReference type="ARBA" id="ARBA00022692"/>
    </source>
</evidence>
<dbReference type="EMBL" id="CP170721">
    <property type="protein sequence ID" value="XIA17451.1"/>
    <property type="molecule type" value="Genomic_DNA"/>
</dbReference>
<proteinExistence type="inferred from homology"/>
<dbReference type="GO" id="GO:0015774">
    <property type="term" value="P:polysaccharide transport"/>
    <property type="evidence" value="ECO:0007669"/>
    <property type="project" value="UniProtKB-KW"/>
</dbReference>
<comment type="similarity">
    <text evidence="2 11">Belongs to the ABC-2 integral membrane protein family.</text>
</comment>
<dbReference type="GO" id="GO:0043190">
    <property type="term" value="C:ATP-binding cassette (ABC) transporter complex"/>
    <property type="evidence" value="ECO:0007669"/>
    <property type="project" value="InterPro"/>
</dbReference>
<dbReference type="Pfam" id="PF01061">
    <property type="entry name" value="ABC2_membrane"/>
    <property type="match status" value="1"/>
</dbReference>
<dbReference type="AlphaFoldDB" id="A0AB74UMR6"/>
<reference evidence="13" key="1">
    <citation type="submission" date="2024-10" db="EMBL/GenBank/DDBJ databases">
        <authorList>
            <person name="Lesea H.P."/>
            <person name="Kuehl J.V."/>
            <person name="Chandonia J.-M."/>
        </authorList>
    </citation>
    <scope>NUCLEOTIDE SEQUENCE</scope>
    <source>
        <strain evidence="13">FW102-FHT14D07</strain>
    </source>
</reference>
<feature type="transmembrane region" description="Helical" evidence="11">
    <location>
        <begin position="253"/>
        <end position="276"/>
    </location>
</feature>
<dbReference type="InterPro" id="IPR000412">
    <property type="entry name" value="ABC_2_transport"/>
</dbReference>
<evidence type="ECO:0000256" key="8">
    <source>
        <dbReference type="ARBA" id="ARBA00022989"/>
    </source>
</evidence>
<gene>
    <name evidence="13" type="ORF">ACFYG5_12855</name>
</gene>
<dbReference type="InterPro" id="IPR013525">
    <property type="entry name" value="ABC2_TM"/>
</dbReference>
<feature type="transmembrane region" description="Helical" evidence="11">
    <location>
        <begin position="200"/>
        <end position="221"/>
    </location>
</feature>
<keyword evidence="3 11" id="KW-0813">Transport</keyword>
<feature type="transmembrane region" description="Helical" evidence="11">
    <location>
        <begin position="90"/>
        <end position="111"/>
    </location>
</feature>
<evidence type="ECO:0000256" key="10">
    <source>
        <dbReference type="ARBA" id="ARBA00023136"/>
    </source>
</evidence>
<dbReference type="PANTHER" id="PTHR30413:SF10">
    <property type="entry name" value="CAPSULE POLYSACCHARIDE EXPORT INNER-MEMBRANE PROTEIN CTRC"/>
    <property type="match status" value="1"/>
</dbReference>
<dbReference type="PRINTS" id="PR00164">
    <property type="entry name" value="ABC2TRNSPORT"/>
</dbReference>
<dbReference type="PANTHER" id="PTHR30413">
    <property type="entry name" value="INNER MEMBRANE TRANSPORT PERMEASE"/>
    <property type="match status" value="1"/>
</dbReference>
<keyword evidence="8 11" id="KW-1133">Transmembrane helix</keyword>
<dbReference type="PIRSF" id="PIRSF006648">
    <property type="entry name" value="DrrB"/>
    <property type="match status" value="1"/>
</dbReference>
<evidence type="ECO:0000256" key="7">
    <source>
        <dbReference type="ARBA" id="ARBA00022903"/>
    </source>
</evidence>
<keyword evidence="7" id="KW-0972">Capsule biogenesis/degradation</keyword>
<dbReference type="GO" id="GO:0015920">
    <property type="term" value="P:lipopolysaccharide transport"/>
    <property type="evidence" value="ECO:0007669"/>
    <property type="project" value="TreeGrafter"/>
</dbReference>
<keyword evidence="6 11" id="KW-0812">Transmembrane</keyword>
<keyword evidence="9" id="KW-0625">Polysaccharide transport</keyword>
<evidence type="ECO:0000256" key="1">
    <source>
        <dbReference type="ARBA" id="ARBA00004651"/>
    </source>
</evidence>
<evidence type="ECO:0000256" key="3">
    <source>
        <dbReference type="ARBA" id="ARBA00022448"/>
    </source>
</evidence>
<comment type="subcellular location">
    <subcellularLocation>
        <location evidence="11">Cell inner membrane</location>
        <topology evidence="11">Multi-pass membrane protein</topology>
    </subcellularLocation>
    <subcellularLocation>
        <location evidence="1">Cell membrane</location>
        <topology evidence="1">Multi-pass membrane protein</topology>
    </subcellularLocation>
</comment>
<evidence type="ECO:0000256" key="4">
    <source>
        <dbReference type="ARBA" id="ARBA00022475"/>
    </source>
</evidence>
<evidence type="ECO:0000256" key="5">
    <source>
        <dbReference type="ARBA" id="ARBA00022597"/>
    </source>
</evidence>
<keyword evidence="10 11" id="KW-0472">Membrane</keyword>
<keyword evidence="4 11" id="KW-1003">Cell membrane</keyword>
<dbReference type="RefSeq" id="WP_395116512.1">
    <property type="nucleotide sequence ID" value="NZ_CP170721.1"/>
</dbReference>
<evidence type="ECO:0000259" key="12">
    <source>
        <dbReference type="PROSITE" id="PS51012"/>
    </source>
</evidence>
<evidence type="ECO:0000313" key="13">
    <source>
        <dbReference type="EMBL" id="XIA17451.1"/>
    </source>
</evidence>
<evidence type="ECO:0000256" key="2">
    <source>
        <dbReference type="ARBA" id="ARBA00007783"/>
    </source>
</evidence>
<sequence>MNSAPQLGRSDATALQEHRRWESPFAALIRNKSLTWELAKREVLGRYRGASFGMAWSVISPFLMLAVYAFAFGTVMKSRWPQQSGGDHAYAVILFVGLIVHGFLAECLTRAPTLIVGNTNFVKRVVFPIDILPWPMMFSVLFHALINAVVLAVLILVLEHQLHLTMLLLPLIFVPLILLAMGLSWFLASLGVYIRDINQVMPVVATALLFLSSAIIPVSVLPPSLQTVFHLNPLTFFIDQARVVVLAGGWPNWGVLSLATMGGFLVAWLGHAWFMVTQRGFADVL</sequence>
<feature type="transmembrane region" description="Helical" evidence="11">
    <location>
        <begin position="164"/>
        <end position="188"/>
    </location>
</feature>
<evidence type="ECO:0000256" key="11">
    <source>
        <dbReference type="RuleBase" id="RU361157"/>
    </source>
</evidence>
<dbReference type="GO" id="GO:0140359">
    <property type="term" value="F:ABC-type transporter activity"/>
    <property type="evidence" value="ECO:0007669"/>
    <property type="project" value="InterPro"/>
</dbReference>
<feature type="transmembrane region" description="Helical" evidence="11">
    <location>
        <begin position="50"/>
        <end position="70"/>
    </location>
</feature>
<keyword evidence="5" id="KW-0762">Sugar transport</keyword>
<accession>A0AB74UMR6</accession>
<name>A0AB74UMR6_9GAMM</name>
<protein>
    <recommendedName>
        <fullName evidence="11">Transport permease protein</fullName>
    </recommendedName>
</protein>
<dbReference type="PROSITE" id="PS51012">
    <property type="entry name" value="ABC_TM2"/>
    <property type="match status" value="1"/>
</dbReference>
<feature type="transmembrane region" description="Helical" evidence="11">
    <location>
        <begin position="132"/>
        <end position="158"/>
    </location>
</feature>
<feature type="domain" description="ABC transmembrane type-2" evidence="12">
    <location>
        <begin position="52"/>
        <end position="279"/>
    </location>
</feature>
<evidence type="ECO:0000256" key="9">
    <source>
        <dbReference type="ARBA" id="ARBA00023047"/>
    </source>
</evidence>
<dbReference type="InterPro" id="IPR047817">
    <property type="entry name" value="ABC2_TM_bact-type"/>
</dbReference>
<organism evidence="13">
    <name type="scientific">Rhodanobacter sp. FW102-FHT14D07</name>
    <dbReference type="NCBI Taxonomy" id="3351462"/>
    <lineage>
        <taxon>Bacteria</taxon>
        <taxon>Pseudomonadati</taxon>
        <taxon>Pseudomonadota</taxon>
        <taxon>Gammaproteobacteria</taxon>
        <taxon>Lysobacterales</taxon>
        <taxon>Rhodanobacteraceae</taxon>
        <taxon>Rhodanobacter</taxon>
    </lineage>
</organism>